<feature type="transmembrane region" description="Helical" evidence="1">
    <location>
        <begin position="152"/>
        <end position="174"/>
    </location>
</feature>
<dbReference type="OrthoDB" id="1679451at2"/>
<organism evidence="2 3">
    <name type="scientific">Xaviernesmea oryzae</name>
    <dbReference type="NCBI Taxonomy" id="464029"/>
    <lineage>
        <taxon>Bacteria</taxon>
        <taxon>Pseudomonadati</taxon>
        <taxon>Pseudomonadota</taxon>
        <taxon>Alphaproteobacteria</taxon>
        <taxon>Hyphomicrobiales</taxon>
        <taxon>Rhizobiaceae</taxon>
        <taxon>Rhizobium/Agrobacterium group</taxon>
        <taxon>Xaviernesmea</taxon>
    </lineage>
</organism>
<gene>
    <name evidence="2" type="ORF">SAMN02982989_3108</name>
</gene>
<feature type="transmembrane region" description="Helical" evidence="1">
    <location>
        <begin position="114"/>
        <end position="140"/>
    </location>
</feature>
<keyword evidence="1" id="KW-1133">Transmembrane helix</keyword>
<dbReference type="RefSeq" id="WP_085423196.1">
    <property type="nucleotide sequence ID" value="NZ_FXAF01000006.1"/>
</dbReference>
<feature type="transmembrane region" description="Helical" evidence="1">
    <location>
        <begin position="194"/>
        <end position="212"/>
    </location>
</feature>
<dbReference type="EMBL" id="FXAF01000006">
    <property type="protein sequence ID" value="SMF52287.1"/>
    <property type="molecule type" value="Genomic_DNA"/>
</dbReference>
<dbReference type="STRING" id="464029.SAMN02982989_3108"/>
<keyword evidence="1" id="KW-0812">Transmembrane</keyword>
<name>A0A1X7FHK1_9HYPH</name>
<keyword evidence="1" id="KW-0472">Membrane</keyword>
<sequence length="219" mass="23404">MTATTFRWDACARLFLFLSVLVLLATYPLALVLPGWWGHENQPVENAQVALLAVGMVTALAYFRSGNDPARWLGLAAAPIWLVLIGRELSWGAVLLDPTGMTDHGPLFSSRFLWYKPAVAPVVAALILSCIAIIVVKRLAPLAVDLVRRRRLPLASLIVVTVGMLASAGAEGHLGFEVTIGGGIALLIEEISELAAYLALVASQFFVFANLGRQETGGG</sequence>
<evidence type="ECO:0000256" key="1">
    <source>
        <dbReference type="SAM" id="Phobius"/>
    </source>
</evidence>
<accession>A0A1X7FHK1</accession>
<feature type="transmembrane region" description="Helical" evidence="1">
    <location>
        <begin position="46"/>
        <end position="63"/>
    </location>
</feature>
<keyword evidence="3" id="KW-1185">Reference proteome</keyword>
<dbReference type="Proteomes" id="UP000192903">
    <property type="component" value="Unassembled WGS sequence"/>
</dbReference>
<feature type="transmembrane region" description="Helical" evidence="1">
    <location>
        <begin position="72"/>
        <end position="94"/>
    </location>
</feature>
<evidence type="ECO:0000313" key="2">
    <source>
        <dbReference type="EMBL" id="SMF52287.1"/>
    </source>
</evidence>
<evidence type="ECO:0000313" key="3">
    <source>
        <dbReference type="Proteomes" id="UP000192903"/>
    </source>
</evidence>
<proteinExistence type="predicted"/>
<protein>
    <submittedName>
        <fullName evidence="2">Uncharacterized protein</fullName>
    </submittedName>
</protein>
<dbReference type="AlphaFoldDB" id="A0A1X7FHK1"/>
<reference evidence="3" key="1">
    <citation type="submission" date="2017-04" db="EMBL/GenBank/DDBJ databases">
        <authorList>
            <person name="Varghese N."/>
            <person name="Submissions S."/>
        </authorList>
    </citation>
    <scope>NUCLEOTIDE SEQUENCE [LARGE SCALE GENOMIC DNA]</scope>
    <source>
        <strain evidence="3">B4P</strain>
    </source>
</reference>